<dbReference type="GO" id="GO:0006302">
    <property type="term" value="P:double-strand break repair"/>
    <property type="evidence" value="ECO:0007669"/>
    <property type="project" value="TreeGrafter"/>
</dbReference>
<name>A0A545UB67_9GAMM</name>
<evidence type="ECO:0000256" key="1">
    <source>
        <dbReference type="ARBA" id="ARBA00003065"/>
    </source>
</evidence>
<dbReference type="GO" id="GO:0043590">
    <property type="term" value="C:bacterial nucleoid"/>
    <property type="evidence" value="ECO:0007669"/>
    <property type="project" value="TreeGrafter"/>
</dbReference>
<evidence type="ECO:0000313" key="12">
    <source>
        <dbReference type="Proteomes" id="UP000315439"/>
    </source>
</evidence>
<dbReference type="Proteomes" id="UP000315439">
    <property type="component" value="Unassembled WGS sequence"/>
</dbReference>
<dbReference type="InterPro" id="IPR042242">
    <property type="entry name" value="RecO_C"/>
</dbReference>
<dbReference type="Pfam" id="PF11967">
    <property type="entry name" value="RecO_N"/>
    <property type="match status" value="1"/>
</dbReference>
<evidence type="ECO:0000256" key="6">
    <source>
        <dbReference type="ARBA" id="ARBA00023204"/>
    </source>
</evidence>
<feature type="region of interest" description="Disordered" evidence="9">
    <location>
        <begin position="279"/>
        <end position="331"/>
    </location>
</feature>
<feature type="domain" description="DNA replication/recombination mediator RecO N-terminal" evidence="10">
    <location>
        <begin position="1"/>
        <end position="79"/>
    </location>
</feature>
<feature type="compositionally biased region" description="Basic and acidic residues" evidence="9">
    <location>
        <begin position="318"/>
        <end position="331"/>
    </location>
</feature>
<dbReference type="InterPro" id="IPR022572">
    <property type="entry name" value="DNA_rep/recomb_RecO_N"/>
</dbReference>
<feature type="compositionally biased region" description="Polar residues" evidence="9">
    <location>
        <begin position="293"/>
        <end position="305"/>
    </location>
</feature>
<dbReference type="Gene3D" id="1.20.1440.120">
    <property type="entry name" value="Recombination protein O, C-terminal domain"/>
    <property type="match status" value="1"/>
</dbReference>
<evidence type="ECO:0000259" key="10">
    <source>
        <dbReference type="Pfam" id="PF11967"/>
    </source>
</evidence>
<dbReference type="SUPFAM" id="SSF50249">
    <property type="entry name" value="Nucleic acid-binding proteins"/>
    <property type="match status" value="1"/>
</dbReference>
<dbReference type="HAMAP" id="MF_00201">
    <property type="entry name" value="RecO"/>
    <property type="match status" value="1"/>
</dbReference>
<evidence type="ECO:0000256" key="8">
    <source>
        <dbReference type="HAMAP-Rule" id="MF_00201"/>
    </source>
</evidence>
<organism evidence="11 12">
    <name type="scientific">Aliikangiella coralliicola</name>
    <dbReference type="NCBI Taxonomy" id="2592383"/>
    <lineage>
        <taxon>Bacteria</taxon>
        <taxon>Pseudomonadati</taxon>
        <taxon>Pseudomonadota</taxon>
        <taxon>Gammaproteobacteria</taxon>
        <taxon>Oceanospirillales</taxon>
        <taxon>Pleioneaceae</taxon>
        <taxon>Aliikangiella</taxon>
    </lineage>
</organism>
<dbReference type="InterPro" id="IPR003717">
    <property type="entry name" value="RecO"/>
</dbReference>
<dbReference type="RefSeq" id="WP_142932598.1">
    <property type="nucleotide sequence ID" value="NZ_ML660166.1"/>
</dbReference>
<dbReference type="AlphaFoldDB" id="A0A545UB67"/>
<comment type="function">
    <text evidence="1 8">Involved in DNA repair and RecF pathway recombination.</text>
</comment>
<sequence length="331" mass="36615">MSIEKKATAFVLHSRAYQENSAILQLFSLQYGRFSALAKGIKGKRSQARKALLQPFHELALELTGKGELKTITHCELADDISGGFPDAFRAAGVQLQGQQLACGFYANELIIRVLPEDQDVPELYQSYAAFLNQLKKTTQAYDAASDSGFAPLLRNFEVGLLTVMGIAPDWSCDINHNPIDKNRYYSYQTQSGFYPVELREETNSTATSGYQTNRADVFDKRLSGIFSGQSILSLAAGKYCSSHLKACQQITRLLLREVIGDKPLQSRKLWQHRGLQNTAVSGDGNCSDETKISGQPTSAKSTIASDEKSDEEMTFNKSDENSEEKHKGTD</sequence>
<evidence type="ECO:0000313" key="11">
    <source>
        <dbReference type="EMBL" id="TQV86673.1"/>
    </source>
</evidence>
<keyword evidence="12" id="KW-1185">Reference proteome</keyword>
<dbReference type="OrthoDB" id="9804792at2"/>
<comment type="caution">
    <text evidence="11">The sequence shown here is derived from an EMBL/GenBank/DDBJ whole genome shotgun (WGS) entry which is preliminary data.</text>
</comment>
<keyword evidence="6 8" id="KW-0234">DNA repair</keyword>
<dbReference type="PANTHER" id="PTHR33991:SF1">
    <property type="entry name" value="DNA REPAIR PROTEIN RECO"/>
    <property type="match status" value="1"/>
</dbReference>
<comment type="similarity">
    <text evidence="2 8">Belongs to the RecO family.</text>
</comment>
<gene>
    <name evidence="8 11" type="primary">recO</name>
    <name evidence="11" type="ORF">FLL46_17420</name>
</gene>
<evidence type="ECO:0000256" key="2">
    <source>
        <dbReference type="ARBA" id="ARBA00007452"/>
    </source>
</evidence>
<keyword evidence="4 8" id="KW-0227">DNA damage</keyword>
<accession>A0A545UB67</accession>
<reference evidence="11 12" key="1">
    <citation type="submission" date="2019-07" db="EMBL/GenBank/DDBJ databases">
        <title>Draft genome for Aliikangiella sp. M105.</title>
        <authorList>
            <person name="Wang G."/>
        </authorList>
    </citation>
    <scope>NUCLEOTIDE SEQUENCE [LARGE SCALE GENOMIC DNA]</scope>
    <source>
        <strain evidence="11 12">M105</strain>
    </source>
</reference>
<dbReference type="EMBL" id="VIKS01000010">
    <property type="protein sequence ID" value="TQV86673.1"/>
    <property type="molecule type" value="Genomic_DNA"/>
</dbReference>
<evidence type="ECO:0000256" key="7">
    <source>
        <dbReference type="ARBA" id="ARBA00033409"/>
    </source>
</evidence>
<dbReference type="InterPro" id="IPR037278">
    <property type="entry name" value="ARFGAP/RecO"/>
</dbReference>
<dbReference type="NCBIfam" id="TIGR00613">
    <property type="entry name" value="reco"/>
    <property type="match status" value="1"/>
</dbReference>
<proteinExistence type="inferred from homology"/>
<protein>
    <recommendedName>
        <fullName evidence="3 8">DNA repair protein RecO</fullName>
    </recommendedName>
    <alternativeName>
        <fullName evidence="7 8">Recombination protein O</fullName>
    </alternativeName>
</protein>
<evidence type="ECO:0000256" key="9">
    <source>
        <dbReference type="SAM" id="MobiDB-lite"/>
    </source>
</evidence>
<dbReference type="PANTHER" id="PTHR33991">
    <property type="entry name" value="DNA REPAIR PROTEIN RECO"/>
    <property type="match status" value="1"/>
</dbReference>
<evidence type="ECO:0000256" key="3">
    <source>
        <dbReference type="ARBA" id="ARBA00021310"/>
    </source>
</evidence>
<evidence type="ECO:0000256" key="4">
    <source>
        <dbReference type="ARBA" id="ARBA00022763"/>
    </source>
</evidence>
<dbReference type="GO" id="GO:0006310">
    <property type="term" value="P:DNA recombination"/>
    <property type="evidence" value="ECO:0007669"/>
    <property type="project" value="UniProtKB-UniRule"/>
</dbReference>
<dbReference type="InterPro" id="IPR012340">
    <property type="entry name" value="NA-bd_OB-fold"/>
</dbReference>
<keyword evidence="5 8" id="KW-0233">DNA recombination</keyword>
<dbReference type="Pfam" id="PF02565">
    <property type="entry name" value="RecO_C"/>
    <property type="match status" value="1"/>
</dbReference>
<dbReference type="SUPFAM" id="SSF57863">
    <property type="entry name" value="ArfGap/RecO-like zinc finger"/>
    <property type="match status" value="1"/>
</dbReference>
<dbReference type="Gene3D" id="2.40.50.140">
    <property type="entry name" value="Nucleic acid-binding proteins"/>
    <property type="match status" value="1"/>
</dbReference>
<evidence type="ECO:0000256" key="5">
    <source>
        <dbReference type="ARBA" id="ARBA00023172"/>
    </source>
</evidence>